<sequence>MARSWIIDIEGLAKKVKNNTLPLSDQIKDIGAYCECPKCHYLIDHTDVSPELPGFPAGVKFDPSDVELLEHLAAKCCVGNKEAHIFIKDFIPTIEGDHGICYTHPENLPGAKKDGASVHFFHKTTNAYATGQRKRRKINHEEGLSEEHVRWHKTGKTKAITDNGVHKGFKKIMVLYIRPKRGAKPNKSEWVMHQYHLGSEEGEKEGEYVVSKIFYQKKKQTKKNKQNPSVAEDSVMALQASPRTPNPNPPKRPRTGKYADCDDNFDETDLIPFTQDGKHSIYGESHAPPPSQVHGDDNNGGFNNSNVDTSSANLNDSDLKSNNLKGFACNANANESEVFGNVNNLDLDYPGLDNLLDFDLPNLESCSEESFLQWLNIPE</sequence>
<evidence type="ECO:0000256" key="5">
    <source>
        <dbReference type="SAM" id="MobiDB-lite"/>
    </source>
</evidence>
<feature type="region of interest" description="Disordered" evidence="5">
    <location>
        <begin position="238"/>
        <end position="262"/>
    </location>
</feature>
<accession>A0ABU6YGV4</accession>
<feature type="domain" description="NAC" evidence="6">
    <location>
        <begin position="55"/>
        <end position="216"/>
    </location>
</feature>
<dbReference type="Pfam" id="PF02365">
    <property type="entry name" value="NAM"/>
    <property type="match status" value="1"/>
</dbReference>
<evidence type="ECO:0000313" key="7">
    <source>
        <dbReference type="EMBL" id="MED6208053.1"/>
    </source>
</evidence>
<keyword evidence="3" id="KW-0804">Transcription</keyword>
<keyword evidence="1" id="KW-0805">Transcription regulation</keyword>
<dbReference type="Proteomes" id="UP001341840">
    <property type="component" value="Unassembled WGS sequence"/>
</dbReference>
<dbReference type="SUPFAM" id="SSF101941">
    <property type="entry name" value="NAC domain"/>
    <property type="match status" value="1"/>
</dbReference>
<feature type="compositionally biased region" description="Low complexity" evidence="5">
    <location>
        <begin position="299"/>
        <end position="313"/>
    </location>
</feature>
<keyword evidence="4" id="KW-0539">Nucleus</keyword>
<organism evidence="7 8">
    <name type="scientific">Stylosanthes scabra</name>
    <dbReference type="NCBI Taxonomy" id="79078"/>
    <lineage>
        <taxon>Eukaryota</taxon>
        <taxon>Viridiplantae</taxon>
        <taxon>Streptophyta</taxon>
        <taxon>Embryophyta</taxon>
        <taxon>Tracheophyta</taxon>
        <taxon>Spermatophyta</taxon>
        <taxon>Magnoliopsida</taxon>
        <taxon>eudicotyledons</taxon>
        <taxon>Gunneridae</taxon>
        <taxon>Pentapetalae</taxon>
        <taxon>rosids</taxon>
        <taxon>fabids</taxon>
        <taxon>Fabales</taxon>
        <taxon>Fabaceae</taxon>
        <taxon>Papilionoideae</taxon>
        <taxon>50 kb inversion clade</taxon>
        <taxon>dalbergioids sensu lato</taxon>
        <taxon>Dalbergieae</taxon>
        <taxon>Pterocarpus clade</taxon>
        <taxon>Stylosanthes</taxon>
    </lineage>
</organism>
<protein>
    <recommendedName>
        <fullName evidence="6">NAC domain-containing protein</fullName>
    </recommendedName>
</protein>
<reference evidence="7 8" key="1">
    <citation type="journal article" date="2023" name="Plants (Basel)">
        <title>Bridging the Gap: Combining Genomics and Transcriptomics Approaches to Understand Stylosanthes scabra, an Orphan Legume from the Brazilian Caatinga.</title>
        <authorList>
            <person name="Ferreira-Neto J.R.C."/>
            <person name="da Silva M.D."/>
            <person name="Binneck E."/>
            <person name="de Melo N.F."/>
            <person name="da Silva R.H."/>
            <person name="de Melo A.L.T.M."/>
            <person name="Pandolfi V."/>
            <person name="Bustamante F.O."/>
            <person name="Brasileiro-Vidal A.C."/>
            <person name="Benko-Iseppon A.M."/>
        </authorList>
    </citation>
    <scope>NUCLEOTIDE SEQUENCE [LARGE SCALE GENOMIC DNA]</scope>
    <source>
        <tissue evidence="7">Leaves</tissue>
    </source>
</reference>
<gene>
    <name evidence="7" type="ORF">PIB30_041444</name>
</gene>
<proteinExistence type="predicted"/>
<dbReference type="PANTHER" id="PTHR31079:SF2">
    <property type="entry name" value="NAC DOMAIN CONTAINING PROTEIN 44-RELATED"/>
    <property type="match status" value="1"/>
</dbReference>
<dbReference type="EMBL" id="JASCZI010241885">
    <property type="protein sequence ID" value="MED6208053.1"/>
    <property type="molecule type" value="Genomic_DNA"/>
</dbReference>
<evidence type="ECO:0000256" key="2">
    <source>
        <dbReference type="ARBA" id="ARBA00023125"/>
    </source>
</evidence>
<evidence type="ECO:0000259" key="6">
    <source>
        <dbReference type="PROSITE" id="PS51005"/>
    </source>
</evidence>
<evidence type="ECO:0000256" key="1">
    <source>
        <dbReference type="ARBA" id="ARBA00023015"/>
    </source>
</evidence>
<dbReference type="PROSITE" id="PS51005">
    <property type="entry name" value="NAC"/>
    <property type="match status" value="1"/>
</dbReference>
<evidence type="ECO:0000313" key="8">
    <source>
        <dbReference type="Proteomes" id="UP001341840"/>
    </source>
</evidence>
<evidence type="ECO:0000256" key="4">
    <source>
        <dbReference type="ARBA" id="ARBA00023242"/>
    </source>
</evidence>
<dbReference type="InterPro" id="IPR003441">
    <property type="entry name" value="NAC-dom"/>
</dbReference>
<keyword evidence="8" id="KW-1185">Reference proteome</keyword>
<feature type="region of interest" description="Disordered" evidence="5">
    <location>
        <begin position="275"/>
        <end position="313"/>
    </location>
</feature>
<dbReference type="InterPro" id="IPR044799">
    <property type="entry name" value="SOG1-like"/>
</dbReference>
<name>A0ABU6YGV4_9FABA</name>
<dbReference type="InterPro" id="IPR036093">
    <property type="entry name" value="NAC_dom_sf"/>
</dbReference>
<keyword evidence="2" id="KW-0238">DNA-binding</keyword>
<dbReference type="Gene3D" id="2.170.150.80">
    <property type="entry name" value="NAC domain"/>
    <property type="match status" value="1"/>
</dbReference>
<dbReference type="PANTHER" id="PTHR31079">
    <property type="entry name" value="NAC DOMAIN-CONTAINING PROTEIN 73"/>
    <property type="match status" value="1"/>
</dbReference>
<comment type="caution">
    <text evidence="7">The sequence shown here is derived from an EMBL/GenBank/DDBJ whole genome shotgun (WGS) entry which is preliminary data.</text>
</comment>
<evidence type="ECO:0000256" key="3">
    <source>
        <dbReference type="ARBA" id="ARBA00023163"/>
    </source>
</evidence>